<keyword evidence="4 7" id="KW-1133">Transmembrane helix</keyword>
<dbReference type="PANTHER" id="PTHR31394:SF1">
    <property type="entry name" value="TRANSMEMBRANE PROTEIN 199"/>
    <property type="match status" value="1"/>
</dbReference>
<reference evidence="8 9" key="1">
    <citation type="journal article" date="2010" name="Plant Cell">
        <title>The Chlorella variabilis NC64A genome reveals adaptation to photosymbiosis, coevolution with viruses, and cryptic sex.</title>
        <authorList>
            <person name="Blanc G."/>
            <person name="Duncan G."/>
            <person name="Agarkova I."/>
            <person name="Borodovsky M."/>
            <person name="Gurnon J."/>
            <person name="Kuo A."/>
            <person name="Lindquist E."/>
            <person name="Lucas S."/>
            <person name="Pangilinan J."/>
            <person name="Polle J."/>
            <person name="Salamov A."/>
            <person name="Terry A."/>
            <person name="Yamada T."/>
            <person name="Dunigan D.D."/>
            <person name="Grigoriev I.V."/>
            <person name="Claverie J.M."/>
            <person name="Van Etten J.L."/>
        </authorList>
    </citation>
    <scope>NUCLEOTIDE SEQUENCE [LARGE SCALE GENOMIC DNA]</scope>
    <source>
        <strain evidence="8 9">NC64A</strain>
    </source>
</reference>
<evidence type="ECO:0000313" key="8">
    <source>
        <dbReference type="EMBL" id="EFN53168.1"/>
    </source>
</evidence>
<protein>
    <submittedName>
        <fullName evidence="8">Uncharacterized protein</fullName>
    </submittedName>
</protein>
<evidence type="ECO:0000256" key="6">
    <source>
        <dbReference type="SAM" id="MobiDB-lite"/>
    </source>
</evidence>
<accession>E1ZLP2</accession>
<dbReference type="KEGG" id="cvr:CHLNCDRAFT_136965"/>
<evidence type="ECO:0000256" key="1">
    <source>
        <dbReference type="ARBA" id="ARBA00004477"/>
    </source>
</evidence>
<evidence type="ECO:0000256" key="7">
    <source>
        <dbReference type="SAM" id="Phobius"/>
    </source>
</evidence>
<evidence type="ECO:0000256" key="2">
    <source>
        <dbReference type="ARBA" id="ARBA00022692"/>
    </source>
</evidence>
<keyword evidence="2 7" id="KW-0812">Transmembrane</keyword>
<dbReference type="EMBL" id="GL433852">
    <property type="protein sequence ID" value="EFN53168.1"/>
    <property type="molecule type" value="Genomic_DNA"/>
</dbReference>
<dbReference type="Pfam" id="PF11712">
    <property type="entry name" value="Vma12"/>
    <property type="match status" value="1"/>
</dbReference>
<organism evidence="9">
    <name type="scientific">Chlorella variabilis</name>
    <name type="common">Green alga</name>
    <dbReference type="NCBI Taxonomy" id="554065"/>
    <lineage>
        <taxon>Eukaryota</taxon>
        <taxon>Viridiplantae</taxon>
        <taxon>Chlorophyta</taxon>
        <taxon>core chlorophytes</taxon>
        <taxon>Trebouxiophyceae</taxon>
        <taxon>Chlorellales</taxon>
        <taxon>Chlorellaceae</taxon>
        <taxon>Chlorella clade</taxon>
        <taxon>Chlorella</taxon>
    </lineage>
</organism>
<dbReference type="GO" id="GO:0070072">
    <property type="term" value="P:vacuolar proton-transporting V-type ATPase complex assembly"/>
    <property type="evidence" value="ECO:0007669"/>
    <property type="project" value="InterPro"/>
</dbReference>
<keyword evidence="9" id="KW-1185">Reference proteome</keyword>
<comment type="subcellular location">
    <subcellularLocation>
        <location evidence="1">Endoplasmic reticulum membrane</location>
        <topology evidence="1">Multi-pass membrane protein</topology>
    </subcellularLocation>
</comment>
<dbReference type="Proteomes" id="UP000008141">
    <property type="component" value="Unassembled WGS sequence"/>
</dbReference>
<dbReference type="RefSeq" id="XP_005845270.1">
    <property type="nucleotide sequence ID" value="XM_005845208.1"/>
</dbReference>
<dbReference type="FunCoup" id="E1ZLP2">
    <property type="interactions" value="33"/>
</dbReference>
<dbReference type="GeneID" id="17352649"/>
<sequence>MLLKLTPAIQKLLQEAATDQGVPQDVRAAAEAAVGAGASGSVDWATVKAAAQFVKQHKGADAVPPLDQLCRGSAIAFPQPRRREGKPPELQRRLEELRARLEQAQYDAMVADVTQGERAAAAAREGGLATYRQQISFGVHVLAMMAAFYIFGHVLGMAATSNRALHPMVGLVLMMIAMLLETVLYIIRTTVPPKLHQEAARRAVAARVAGQQERLRREMAATAAEGEAGAAAPAGARDEQEGGLEQLPPGRQKPAGEKKED</sequence>
<gene>
    <name evidence="8" type="ORF">CHLNCDRAFT_136965</name>
</gene>
<dbReference type="OrthoDB" id="510752at2759"/>
<proteinExistence type="predicted"/>
<dbReference type="PANTHER" id="PTHR31394">
    <property type="entry name" value="TRANSMEMBRANE PROTEIN 199"/>
    <property type="match status" value="1"/>
</dbReference>
<feature type="transmembrane region" description="Helical" evidence="7">
    <location>
        <begin position="165"/>
        <end position="187"/>
    </location>
</feature>
<dbReference type="GO" id="GO:0005789">
    <property type="term" value="C:endoplasmic reticulum membrane"/>
    <property type="evidence" value="ECO:0007669"/>
    <property type="project" value="UniProtKB-SubCell"/>
</dbReference>
<evidence type="ECO:0000256" key="5">
    <source>
        <dbReference type="ARBA" id="ARBA00023136"/>
    </source>
</evidence>
<dbReference type="InterPro" id="IPR021013">
    <property type="entry name" value="ATPase_Vma12"/>
</dbReference>
<dbReference type="eggNOG" id="ENOG502RAZM">
    <property type="taxonomic scope" value="Eukaryota"/>
</dbReference>
<keyword evidence="5 7" id="KW-0472">Membrane</keyword>
<dbReference type="AlphaFoldDB" id="E1ZLP2"/>
<feature type="transmembrane region" description="Helical" evidence="7">
    <location>
        <begin position="137"/>
        <end position="159"/>
    </location>
</feature>
<dbReference type="InParanoid" id="E1ZLP2"/>
<dbReference type="OMA" id="NGFFVHE"/>
<feature type="compositionally biased region" description="Low complexity" evidence="6">
    <location>
        <begin position="220"/>
        <end position="235"/>
    </location>
</feature>
<evidence type="ECO:0000256" key="3">
    <source>
        <dbReference type="ARBA" id="ARBA00022824"/>
    </source>
</evidence>
<feature type="region of interest" description="Disordered" evidence="6">
    <location>
        <begin position="215"/>
        <end position="261"/>
    </location>
</feature>
<keyword evidence="3" id="KW-0256">Endoplasmic reticulum</keyword>
<name>E1ZLP2_CHLVA</name>
<evidence type="ECO:0000256" key="4">
    <source>
        <dbReference type="ARBA" id="ARBA00022989"/>
    </source>
</evidence>
<evidence type="ECO:0000313" key="9">
    <source>
        <dbReference type="Proteomes" id="UP000008141"/>
    </source>
</evidence>